<sequence length="191" mass="20546">MGPVRLPFGLGSLCLPADVSESHTCSGAFKQTTAIRHSSRYARSVGTRPWFWSNSPQTAMLHTTFVDVCMHVHVSCHPASHQLLMRPAGSLLGPNQTGDGTDLALSDLYTPPPRSPTPTLPCLPDILENHCSLSMRDRFGNGQGVCVKSPPSPLSRALNPKVQKVCNSRPASKREWTRGNTLTGSVAGGFD</sequence>
<dbReference type="Proteomes" id="UP001482620">
    <property type="component" value="Unassembled WGS sequence"/>
</dbReference>
<comment type="caution">
    <text evidence="2">The sequence shown here is derived from an EMBL/GenBank/DDBJ whole genome shotgun (WGS) entry which is preliminary data.</text>
</comment>
<feature type="region of interest" description="Disordered" evidence="1">
    <location>
        <begin position="169"/>
        <end position="191"/>
    </location>
</feature>
<keyword evidence="3" id="KW-1185">Reference proteome</keyword>
<evidence type="ECO:0000313" key="2">
    <source>
        <dbReference type="EMBL" id="MEQ2246513.1"/>
    </source>
</evidence>
<evidence type="ECO:0000313" key="3">
    <source>
        <dbReference type="Proteomes" id="UP001482620"/>
    </source>
</evidence>
<organism evidence="2 3">
    <name type="scientific">Ilyodon furcidens</name>
    <name type="common">goldbreast splitfin</name>
    <dbReference type="NCBI Taxonomy" id="33524"/>
    <lineage>
        <taxon>Eukaryota</taxon>
        <taxon>Metazoa</taxon>
        <taxon>Chordata</taxon>
        <taxon>Craniata</taxon>
        <taxon>Vertebrata</taxon>
        <taxon>Euteleostomi</taxon>
        <taxon>Actinopterygii</taxon>
        <taxon>Neopterygii</taxon>
        <taxon>Teleostei</taxon>
        <taxon>Neoteleostei</taxon>
        <taxon>Acanthomorphata</taxon>
        <taxon>Ovalentaria</taxon>
        <taxon>Atherinomorphae</taxon>
        <taxon>Cyprinodontiformes</taxon>
        <taxon>Goodeidae</taxon>
        <taxon>Ilyodon</taxon>
    </lineage>
</organism>
<dbReference type="EMBL" id="JAHRIQ010081100">
    <property type="protein sequence ID" value="MEQ2246513.1"/>
    <property type="molecule type" value="Genomic_DNA"/>
</dbReference>
<reference evidence="2 3" key="1">
    <citation type="submission" date="2021-06" db="EMBL/GenBank/DDBJ databases">
        <authorList>
            <person name="Palmer J.M."/>
        </authorList>
    </citation>
    <scope>NUCLEOTIDE SEQUENCE [LARGE SCALE GENOMIC DNA]</scope>
    <source>
        <strain evidence="3">if_2019</strain>
        <tissue evidence="2">Muscle</tissue>
    </source>
</reference>
<name>A0ABV0UMQ1_9TELE</name>
<gene>
    <name evidence="2" type="ORF">ILYODFUR_000041</name>
</gene>
<protein>
    <submittedName>
        <fullName evidence="2">Uncharacterized protein</fullName>
    </submittedName>
</protein>
<accession>A0ABV0UMQ1</accession>
<proteinExistence type="predicted"/>
<evidence type="ECO:0000256" key="1">
    <source>
        <dbReference type="SAM" id="MobiDB-lite"/>
    </source>
</evidence>